<dbReference type="PROSITE" id="PS50977">
    <property type="entry name" value="HTH_TETR_2"/>
    <property type="match status" value="1"/>
</dbReference>
<evidence type="ECO:0000256" key="2">
    <source>
        <dbReference type="ARBA" id="ARBA00023125"/>
    </source>
</evidence>
<evidence type="ECO:0000256" key="3">
    <source>
        <dbReference type="ARBA" id="ARBA00023163"/>
    </source>
</evidence>
<protein>
    <submittedName>
        <fullName evidence="6">TetR/AcrR family transcriptional regulator</fullName>
    </submittedName>
</protein>
<keyword evidence="7" id="KW-1185">Reference proteome</keyword>
<proteinExistence type="predicted"/>
<dbReference type="EMBL" id="JAROCY010000026">
    <property type="protein sequence ID" value="MDF8335382.1"/>
    <property type="molecule type" value="Genomic_DNA"/>
</dbReference>
<feature type="DNA-binding region" description="H-T-H motif" evidence="4">
    <location>
        <begin position="44"/>
        <end position="63"/>
    </location>
</feature>
<dbReference type="InterPro" id="IPR009057">
    <property type="entry name" value="Homeodomain-like_sf"/>
</dbReference>
<dbReference type="InterPro" id="IPR001647">
    <property type="entry name" value="HTH_TetR"/>
</dbReference>
<dbReference type="Pfam" id="PF17932">
    <property type="entry name" value="TetR_C_24"/>
    <property type="match status" value="1"/>
</dbReference>
<dbReference type="Proteomes" id="UP001222770">
    <property type="component" value="Unassembled WGS sequence"/>
</dbReference>
<dbReference type="InterPro" id="IPR050109">
    <property type="entry name" value="HTH-type_TetR-like_transc_reg"/>
</dbReference>
<evidence type="ECO:0000256" key="4">
    <source>
        <dbReference type="PROSITE-ProRule" id="PRU00335"/>
    </source>
</evidence>
<feature type="domain" description="HTH tetR-type" evidence="5">
    <location>
        <begin position="21"/>
        <end position="81"/>
    </location>
</feature>
<evidence type="ECO:0000313" key="7">
    <source>
        <dbReference type="Proteomes" id="UP001222770"/>
    </source>
</evidence>
<dbReference type="SUPFAM" id="SSF48498">
    <property type="entry name" value="Tetracyclin repressor-like, C-terminal domain"/>
    <property type="match status" value="1"/>
</dbReference>
<evidence type="ECO:0000259" key="5">
    <source>
        <dbReference type="PROSITE" id="PS50977"/>
    </source>
</evidence>
<accession>A0ABT6CNE6</accession>
<dbReference type="PANTHER" id="PTHR30055">
    <property type="entry name" value="HTH-TYPE TRANSCRIPTIONAL REGULATOR RUTR"/>
    <property type="match status" value="1"/>
</dbReference>
<sequence>MDTLAKPEEYVSQRELTGKHTARRQKAIDTAAAIFARNGYHGSSTRTIADALGIKVASLYFHIASKEDALAEICILGMTRSLAYLDEAVAQVGLARQIRHFFECQRNDLIEHADYVAVSIREREHLSAPAANRIRNLTAQFRETMDRMFTLAQQNGELNPDLTPRHCRFIMIGTLRGISETHLSGFDLSSNDMMDKWVESLIRGIVVPPQA</sequence>
<comment type="caution">
    <text evidence="6">The sequence shown here is derived from an EMBL/GenBank/DDBJ whole genome shotgun (WGS) entry which is preliminary data.</text>
</comment>
<dbReference type="Gene3D" id="1.10.357.10">
    <property type="entry name" value="Tetracycline Repressor, domain 2"/>
    <property type="match status" value="1"/>
</dbReference>
<evidence type="ECO:0000313" key="6">
    <source>
        <dbReference type="EMBL" id="MDF8335382.1"/>
    </source>
</evidence>
<dbReference type="PANTHER" id="PTHR30055:SF234">
    <property type="entry name" value="HTH-TYPE TRANSCRIPTIONAL REGULATOR BETI"/>
    <property type="match status" value="1"/>
</dbReference>
<dbReference type="Gene3D" id="1.10.10.60">
    <property type="entry name" value="Homeodomain-like"/>
    <property type="match status" value="1"/>
</dbReference>
<name>A0ABT6CNE6_9SPHN</name>
<keyword evidence="3" id="KW-0804">Transcription</keyword>
<evidence type="ECO:0000256" key="1">
    <source>
        <dbReference type="ARBA" id="ARBA00023015"/>
    </source>
</evidence>
<keyword evidence="2 4" id="KW-0238">DNA-binding</keyword>
<dbReference type="SUPFAM" id="SSF46689">
    <property type="entry name" value="Homeodomain-like"/>
    <property type="match status" value="1"/>
</dbReference>
<dbReference type="InterPro" id="IPR041490">
    <property type="entry name" value="KstR2_TetR_C"/>
</dbReference>
<gene>
    <name evidence="6" type="ORF">POM99_19420</name>
</gene>
<dbReference type="RefSeq" id="WP_277280345.1">
    <property type="nucleotide sequence ID" value="NZ_JAROCY010000026.1"/>
</dbReference>
<dbReference type="InterPro" id="IPR036271">
    <property type="entry name" value="Tet_transcr_reg_TetR-rel_C_sf"/>
</dbReference>
<keyword evidence="1" id="KW-0805">Transcription regulation</keyword>
<organism evidence="6 7">
    <name type="scientific">Novosphingobium cyanobacteriorum</name>
    <dbReference type="NCBI Taxonomy" id="3024215"/>
    <lineage>
        <taxon>Bacteria</taxon>
        <taxon>Pseudomonadati</taxon>
        <taxon>Pseudomonadota</taxon>
        <taxon>Alphaproteobacteria</taxon>
        <taxon>Sphingomonadales</taxon>
        <taxon>Sphingomonadaceae</taxon>
        <taxon>Novosphingobium</taxon>
    </lineage>
</organism>
<dbReference type="Pfam" id="PF00440">
    <property type="entry name" value="TetR_N"/>
    <property type="match status" value="1"/>
</dbReference>
<reference evidence="6 7" key="1">
    <citation type="submission" date="2023-03" db="EMBL/GenBank/DDBJ databases">
        <title>Novosphingobium cyanobacteriorum sp. nov., isolated from a eutrophic reservoir during the Microcystis bloom period.</title>
        <authorList>
            <person name="Kang M."/>
            <person name="Le V."/>
            <person name="Ko S.-R."/>
            <person name="Lee S.-A."/>
            <person name="Ahn C.-Y."/>
        </authorList>
    </citation>
    <scope>NUCLEOTIDE SEQUENCE [LARGE SCALE GENOMIC DNA]</scope>
    <source>
        <strain evidence="6 7">HBC54</strain>
    </source>
</reference>
<dbReference type="PRINTS" id="PR00455">
    <property type="entry name" value="HTHTETR"/>
</dbReference>